<evidence type="ECO:0000313" key="1">
    <source>
        <dbReference type="EMBL" id="AHC28129.1"/>
    </source>
</evidence>
<proteinExistence type="predicted"/>
<dbReference type="AlphaFoldDB" id="V9QFL8"/>
<geneLocation type="plasmid" evidence="1">
    <name>pFP3</name>
</geneLocation>
<reference evidence="1" key="1">
    <citation type="submission" date="2013-09" db="EMBL/GenBank/DDBJ databases">
        <title>Complete nucleotide sequence of Streptomyces linear plasmid pFP3.</title>
        <authorList>
            <person name="Chen Z."/>
            <person name="Fang P."/>
            <person name="Qin Z."/>
        </authorList>
    </citation>
    <scope>NUCLEOTIDE SEQUENCE</scope>
    <source>
        <strain evidence="1">F2</strain>
        <plasmid evidence="1">pFP3</plasmid>
    </source>
</reference>
<protein>
    <submittedName>
        <fullName evidence="1">Uncharacterized protein</fullName>
    </submittedName>
</protein>
<dbReference type="EMBL" id="KF652071">
    <property type="protein sequence ID" value="AHC28129.1"/>
    <property type="molecule type" value="Genomic_DNA"/>
</dbReference>
<gene>
    <name evidence="1" type="ORF">pFP3.27c</name>
</gene>
<sequence length="207" mass="22568">MNTCTICRHGLTPDRATWTTCQTCQDRITRHLDDIATAWPKLSECLEPTRRGTGPRVSGTTSWRPPAAEGILDLVGPAGIPTRLYWQYARVCLARGLVAQRAAPGSDTLVAQALRGIRRHLSWAVQAVDLAEVDQELTAIADKLTSVTAGADDTPTVPCPSQLEDGGTCTGRLRYDREKHTAACRTCRTVLDPAEWLGYWVKLNAAA</sequence>
<name>V9QFL8_9ACTN</name>
<accession>V9QFL8</accession>
<organism evidence="1">
    <name type="scientific">Streptomyces sp. F2</name>
    <dbReference type="NCBI Taxonomy" id="317660"/>
    <lineage>
        <taxon>Bacteria</taxon>
        <taxon>Bacillati</taxon>
        <taxon>Actinomycetota</taxon>
        <taxon>Actinomycetes</taxon>
        <taxon>Kitasatosporales</taxon>
        <taxon>Streptomycetaceae</taxon>
        <taxon>Streptomyces</taxon>
    </lineage>
</organism>
<keyword evidence="1" id="KW-0614">Plasmid</keyword>
<dbReference type="RefSeq" id="WP_024067050.1">
    <property type="nucleotide sequence ID" value="NC_023067.1"/>
</dbReference>